<keyword evidence="2" id="KW-1185">Reference proteome</keyword>
<dbReference type="AlphaFoldDB" id="A2BN96"/>
<dbReference type="HOGENOM" id="CLU_1745534_0_0_2"/>
<accession>A2BN96</accession>
<organism evidence="1 2">
    <name type="scientific">Hyperthermus butylicus (strain DSM 5456 / JCM 9403 / PLM1-5)</name>
    <dbReference type="NCBI Taxonomy" id="415426"/>
    <lineage>
        <taxon>Archaea</taxon>
        <taxon>Thermoproteota</taxon>
        <taxon>Thermoprotei</taxon>
        <taxon>Desulfurococcales</taxon>
        <taxon>Pyrodictiaceae</taxon>
        <taxon>Hyperthermus</taxon>
    </lineage>
</organism>
<protein>
    <submittedName>
        <fullName evidence="1">Uncharacterized protein</fullName>
    </submittedName>
</protein>
<dbReference type="STRING" id="415426.Hbut_1643"/>
<dbReference type="EMBL" id="CP000493">
    <property type="protein sequence ID" value="ABM81457.1"/>
    <property type="molecule type" value="Genomic_DNA"/>
</dbReference>
<dbReference type="eggNOG" id="arCOG00551">
    <property type="taxonomic scope" value="Archaea"/>
</dbReference>
<reference evidence="1 2" key="1">
    <citation type="journal article" date="2007" name="Archaea">
        <title>The genome of Hyperthermus butylicus: a sulfur-reducing, peptide fermenting, neutrophilic Crenarchaeote growing up to 108 degrees C.</title>
        <authorList>
            <person name="Brugger K."/>
            <person name="Chen L."/>
            <person name="Stark M."/>
            <person name="Zibat A."/>
            <person name="Redder P."/>
            <person name="Ruepp A."/>
            <person name="Awayez M."/>
            <person name="She Q."/>
            <person name="Garrett R.A."/>
            <person name="Klenk H.P."/>
        </authorList>
    </citation>
    <scope>NUCLEOTIDE SEQUENCE [LARGE SCALE GENOMIC DNA]</scope>
    <source>
        <strain evidence="2">DSM 5456 / JCM 9403 / PLM1-5</strain>
    </source>
</reference>
<proteinExistence type="predicted"/>
<evidence type="ECO:0000313" key="2">
    <source>
        <dbReference type="Proteomes" id="UP000002593"/>
    </source>
</evidence>
<sequence>MAEEYMLQRAVRLLGDLIDRRDGKLASAIVEALHEGISSTLLDRRAISLPSIVENYMNIVSAVADTAAAALKLLGFSSEKANAYRGLASALYFGSTNCAPVIFEASVELEGRLYRRGDYTCLETIKALGLVELGFARLVETGLKEAREQ</sequence>
<dbReference type="KEGG" id="hbu:Hbut_1643"/>
<dbReference type="EnsemblBacteria" id="ABM81457">
    <property type="protein sequence ID" value="ABM81457"/>
    <property type="gene ID" value="Hbut_1643"/>
</dbReference>
<name>A2BN96_HYPBU</name>
<dbReference type="GeneID" id="4781954"/>
<gene>
    <name evidence="1" type="ordered locus">Hbut_1643</name>
</gene>
<dbReference type="Proteomes" id="UP000002593">
    <property type="component" value="Chromosome"/>
</dbReference>
<dbReference type="RefSeq" id="WP_011822775.1">
    <property type="nucleotide sequence ID" value="NC_008818.1"/>
</dbReference>
<evidence type="ECO:0000313" key="1">
    <source>
        <dbReference type="EMBL" id="ABM81457.1"/>
    </source>
</evidence>